<comment type="caution">
    <text evidence="3">The sequence shown here is derived from an EMBL/GenBank/DDBJ whole genome shotgun (WGS) entry which is preliminary data.</text>
</comment>
<sequence length="242" mass="26436">MKFAAALTTLLTAATSLAAPSSTTDLSKREITSLQSHSEGLTIHERAHLATLESRAAPTLNTSRSYLLHTSLKPHQPKKSRFNDLYLYSYHTGAGLGDAVLTPNSTVASKGFLNGTNITSPTGKKFYNQEFDLGGDFPWALVPAPYTIEYTAWQPVRINAGQGVVDEYSGFFINGTGLQWSTAPESEASRNLFGGWIVCEWWHPDIGTTAGPAPQLFFRWNYASTIKLPSSCADVNLVPEYI</sequence>
<feature type="chain" id="PRO_5040227757" description="DUF7907 domain-containing protein" evidence="1">
    <location>
        <begin position="19"/>
        <end position="242"/>
    </location>
</feature>
<feature type="domain" description="DUF7907" evidence="2">
    <location>
        <begin position="63"/>
        <end position="241"/>
    </location>
</feature>
<dbReference type="Proteomes" id="UP000799441">
    <property type="component" value="Unassembled WGS sequence"/>
</dbReference>
<keyword evidence="1" id="KW-0732">Signal</keyword>
<feature type="signal peptide" evidence="1">
    <location>
        <begin position="1"/>
        <end position="18"/>
    </location>
</feature>
<evidence type="ECO:0000259" key="2">
    <source>
        <dbReference type="Pfam" id="PF25484"/>
    </source>
</evidence>
<dbReference type="OrthoDB" id="3518533at2759"/>
<evidence type="ECO:0000313" key="4">
    <source>
        <dbReference type="Proteomes" id="UP000799441"/>
    </source>
</evidence>
<proteinExistence type="predicted"/>
<evidence type="ECO:0000313" key="3">
    <source>
        <dbReference type="EMBL" id="KAF2723839.1"/>
    </source>
</evidence>
<gene>
    <name evidence="3" type="ORF">K431DRAFT_282532</name>
</gene>
<name>A0A9P4URE6_9PEZI</name>
<protein>
    <recommendedName>
        <fullName evidence="2">DUF7907 domain-containing protein</fullName>
    </recommendedName>
</protein>
<dbReference type="AlphaFoldDB" id="A0A9P4URE6"/>
<dbReference type="InterPro" id="IPR057229">
    <property type="entry name" value="DUF7907"/>
</dbReference>
<reference evidence="3" key="1">
    <citation type="journal article" date="2020" name="Stud. Mycol.">
        <title>101 Dothideomycetes genomes: a test case for predicting lifestyles and emergence of pathogens.</title>
        <authorList>
            <person name="Haridas S."/>
            <person name="Albert R."/>
            <person name="Binder M."/>
            <person name="Bloem J."/>
            <person name="Labutti K."/>
            <person name="Salamov A."/>
            <person name="Andreopoulos B."/>
            <person name="Baker S."/>
            <person name="Barry K."/>
            <person name="Bills G."/>
            <person name="Bluhm B."/>
            <person name="Cannon C."/>
            <person name="Castanera R."/>
            <person name="Culley D."/>
            <person name="Daum C."/>
            <person name="Ezra D."/>
            <person name="Gonzalez J."/>
            <person name="Henrissat B."/>
            <person name="Kuo A."/>
            <person name="Liang C."/>
            <person name="Lipzen A."/>
            <person name="Lutzoni F."/>
            <person name="Magnuson J."/>
            <person name="Mondo S."/>
            <person name="Nolan M."/>
            <person name="Ohm R."/>
            <person name="Pangilinan J."/>
            <person name="Park H.-J."/>
            <person name="Ramirez L."/>
            <person name="Alfaro M."/>
            <person name="Sun H."/>
            <person name="Tritt A."/>
            <person name="Yoshinaga Y."/>
            <person name="Zwiers L.-H."/>
            <person name="Turgeon B."/>
            <person name="Goodwin S."/>
            <person name="Spatafora J."/>
            <person name="Crous P."/>
            <person name="Grigoriev I."/>
        </authorList>
    </citation>
    <scope>NUCLEOTIDE SEQUENCE</scope>
    <source>
        <strain evidence="3">CBS 116435</strain>
    </source>
</reference>
<accession>A0A9P4URE6</accession>
<keyword evidence="4" id="KW-1185">Reference proteome</keyword>
<organism evidence="3 4">
    <name type="scientific">Polychaeton citri CBS 116435</name>
    <dbReference type="NCBI Taxonomy" id="1314669"/>
    <lineage>
        <taxon>Eukaryota</taxon>
        <taxon>Fungi</taxon>
        <taxon>Dikarya</taxon>
        <taxon>Ascomycota</taxon>
        <taxon>Pezizomycotina</taxon>
        <taxon>Dothideomycetes</taxon>
        <taxon>Dothideomycetidae</taxon>
        <taxon>Capnodiales</taxon>
        <taxon>Capnodiaceae</taxon>
        <taxon>Polychaeton</taxon>
    </lineage>
</organism>
<dbReference type="EMBL" id="MU003774">
    <property type="protein sequence ID" value="KAF2723839.1"/>
    <property type="molecule type" value="Genomic_DNA"/>
</dbReference>
<evidence type="ECO:0000256" key="1">
    <source>
        <dbReference type="SAM" id="SignalP"/>
    </source>
</evidence>
<dbReference type="Pfam" id="PF25484">
    <property type="entry name" value="DUF7907"/>
    <property type="match status" value="1"/>
</dbReference>